<dbReference type="AlphaFoldDB" id="A0A814ARY6"/>
<evidence type="ECO:0000256" key="2">
    <source>
        <dbReference type="SAM" id="MobiDB-lite"/>
    </source>
</evidence>
<protein>
    <recommendedName>
        <fullName evidence="3">CCHC-type domain-containing protein</fullName>
    </recommendedName>
</protein>
<gene>
    <name evidence="6" type="ORF">FNK824_LOCUS31146</name>
    <name evidence="5" type="ORF">OTI717_LOCUS31546</name>
    <name evidence="4" type="ORF">RFH988_LOCUS9845</name>
</gene>
<feature type="domain" description="CCHC-type" evidence="3">
    <location>
        <begin position="439"/>
        <end position="452"/>
    </location>
</feature>
<evidence type="ECO:0000313" key="6">
    <source>
        <dbReference type="EMBL" id="CAF4095878.1"/>
    </source>
</evidence>
<name>A0A814ARY6_9BILA</name>
<evidence type="ECO:0000313" key="7">
    <source>
        <dbReference type="Proteomes" id="UP000663882"/>
    </source>
</evidence>
<dbReference type="EMBL" id="CAJOBE010009916">
    <property type="protein sequence ID" value="CAF4095878.1"/>
    <property type="molecule type" value="Genomic_DNA"/>
</dbReference>
<dbReference type="SUPFAM" id="SSF57756">
    <property type="entry name" value="Retrovirus zinc finger-like domains"/>
    <property type="match status" value="1"/>
</dbReference>
<reference evidence="4" key="1">
    <citation type="submission" date="2021-02" db="EMBL/GenBank/DDBJ databases">
        <authorList>
            <person name="Nowell W R."/>
        </authorList>
    </citation>
    <scope>NUCLEOTIDE SEQUENCE</scope>
</reference>
<dbReference type="InterPro" id="IPR001878">
    <property type="entry name" value="Znf_CCHC"/>
</dbReference>
<dbReference type="Proteomes" id="UP000663874">
    <property type="component" value="Unassembled WGS sequence"/>
</dbReference>
<proteinExistence type="predicted"/>
<keyword evidence="1" id="KW-0479">Metal-binding</keyword>
<organism evidence="4 7">
    <name type="scientific">Rotaria sordida</name>
    <dbReference type="NCBI Taxonomy" id="392033"/>
    <lineage>
        <taxon>Eukaryota</taxon>
        <taxon>Metazoa</taxon>
        <taxon>Spiralia</taxon>
        <taxon>Gnathifera</taxon>
        <taxon>Rotifera</taxon>
        <taxon>Eurotatoria</taxon>
        <taxon>Bdelloidea</taxon>
        <taxon>Philodinida</taxon>
        <taxon>Philodinidae</taxon>
        <taxon>Rotaria</taxon>
    </lineage>
</organism>
<dbReference type="EMBL" id="CAJOAX010009092">
    <property type="protein sequence ID" value="CAF4049092.1"/>
    <property type="molecule type" value="Genomic_DNA"/>
</dbReference>
<comment type="caution">
    <text evidence="4">The sequence shown here is derived from an EMBL/GenBank/DDBJ whole genome shotgun (WGS) entry which is preliminary data.</text>
</comment>
<dbReference type="EMBL" id="CAJNOO010000357">
    <property type="protein sequence ID" value="CAF0918157.1"/>
    <property type="molecule type" value="Genomic_DNA"/>
</dbReference>
<sequence>MSEQKQERIPQTTILNRNNIMANSFNTNSPPQSTIKNDSASSIQTDITETKIAASQQVNDQSQSQSPSHPTNINEDRELARIPYYNGKTNIYSWLIAIKSVFIDLEYDETTWANKAKYYLSDDAAQFVYLNDNEMTNWNTFQKLMIDQYSSKPTTFDSTYPLVNTPVDPHMMLQQHTTYSLDVLAQKAHHALVLEDLKTLPKFSGETSQSISTWLEEIEVIYNKAFITDIDKCHRTLKLLLNVDENWLEFIRRQKLEWNELKQKLISRFEGKKDSSRIQREDDIRNRRYHGNESMHHYYSDIMRKCDLLEEEYPVSDRHRIDYIIRGLPNSIQDQLLIREFATPKELLEVLQKIEEGRKRVHFEEHVISIDENAPSSTIKPNTSITQQPVQYNNNMFQNNQPQNYHPPSHYYKANNFMPPHSVPNYYQQHPQQHRSIQCYTCGKFGHKATNCFKSKQRLN</sequence>
<evidence type="ECO:0000259" key="3">
    <source>
        <dbReference type="PROSITE" id="PS50158"/>
    </source>
</evidence>
<dbReference type="PROSITE" id="PS50158">
    <property type="entry name" value="ZF_CCHC"/>
    <property type="match status" value="1"/>
</dbReference>
<dbReference type="PANTHER" id="PTHR33223:SF6">
    <property type="entry name" value="CCHC-TYPE DOMAIN-CONTAINING PROTEIN"/>
    <property type="match status" value="1"/>
</dbReference>
<dbReference type="Proteomes" id="UP000663882">
    <property type="component" value="Unassembled WGS sequence"/>
</dbReference>
<feature type="compositionally biased region" description="Low complexity" evidence="2">
    <location>
        <begin position="55"/>
        <end position="68"/>
    </location>
</feature>
<evidence type="ECO:0000313" key="4">
    <source>
        <dbReference type="EMBL" id="CAF0918157.1"/>
    </source>
</evidence>
<dbReference type="OrthoDB" id="8054888at2759"/>
<keyword evidence="1" id="KW-0863">Zinc-finger</keyword>
<dbReference type="GO" id="GO:0003676">
    <property type="term" value="F:nucleic acid binding"/>
    <property type="evidence" value="ECO:0007669"/>
    <property type="project" value="InterPro"/>
</dbReference>
<dbReference type="Proteomes" id="UP000663823">
    <property type="component" value="Unassembled WGS sequence"/>
</dbReference>
<accession>A0A814ARY6</accession>
<dbReference type="InterPro" id="IPR036875">
    <property type="entry name" value="Znf_CCHC_sf"/>
</dbReference>
<feature type="region of interest" description="Disordered" evidence="2">
    <location>
        <begin position="54"/>
        <end position="75"/>
    </location>
</feature>
<evidence type="ECO:0000256" key="1">
    <source>
        <dbReference type="PROSITE-ProRule" id="PRU00047"/>
    </source>
</evidence>
<feature type="region of interest" description="Disordered" evidence="2">
    <location>
        <begin position="21"/>
        <end position="42"/>
    </location>
</feature>
<keyword evidence="1" id="KW-0862">Zinc</keyword>
<dbReference type="PANTHER" id="PTHR33223">
    <property type="entry name" value="CCHC-TYPE DOMAIN-CONTAINING PROTEIN"/>
    <property type="match status" value="1"/>
</dbReference>
<dbReference type="GO" id="GO:0008270">
    <property type="term" value="F:zinc ion binding"/>
    <property type="evidence" value="ECO:0007669"/>
    <property type="project" value="UniProtKB-KW"/>
</dbReference>
<evidence type="ECO:0000313" key="5">
    <source>
        <dbReference type="EMBL" id="CAF4049092.1"/>
    </source>
</evidence>